<organism evidence="1 2">
    <name type="scientific">Bacillus paralicheniformis</name>
    <dbReference type="NCBI Taxonomy" id="1648923"/>
    <lineage>
        <taxon>Bacteria</taxon>
        <taxon>Bacillati</taxon>
        <taxon>Bacillota</taxon>
        <taxon>Bacilli</taxon>
        <taxon>Bacillales</taxon>
        <taxon>Bacillaceae</taxon>
        <taxon>Bacillus</taxon>
    </lineage>
</organism>
<dbReference type="EMBL" id="LKPO01000008">
    <property type="protein sequence ID" value="OLF95660.1"/>
    <property type="molecule type" value="Genomic_DNA"/>
</dbReference>
<evidence type="ECO:0000313" key="1">
    <source>
        <dbReference type="EMBL" id="OLF95660.1"/>
    </source>
</evidence>
<accession>A0A7Z0WYZ1</accession>
<evidence type="ECO:0000313" key="2">
    <source>
        <dbReference type="Proteomes" id="UP000185604"/>
    </source>
</evidence>
<gene>
    <name evidence="1" type="ORF">B4121_1222</name>
</gene>
<dbReference type="Proteomes" id="UP000185604">
    <property type="component" value="Unassembled WGS sequence"/>
</dbReference>
<comment type="caution">
    <text evidence="1">The sequence shown here is derived from an EMBL/GenBank/DDBJ whole genome shotgun (WGS) entry which is preliminary data.</text>
</comment>
<protein>
    <submittedName>
        <fullName evidence="1">Uncharacterized protein</fullName>
    </submittedName>
</protein>
<reference evidence="1 2" key="1">
    <citation type="journal article" date="2016" name="Front. Microbiol.">
        <title>High-Level Heat Resistance of Spores of Bacillus amyloliquefaciens and Bacillus licheniformis Results from the Presence of a spoVA Operon in a Tn1546 Transposon.</title>
        <authorList>
            <person name="Berendsen E.M."/>
            <person name="Koning R.A."/>
            <person name="Boekhorst J."/>
            <person name="de Jong A."/>
            <person name="Kuipers O.P."/>
            <person name="Wells-Bennik M.H."/>
        </authorList>
    </citation>
    <scope>NUCLEOTIDE SEQUENCE [LARGE SCALE GENOMIC DNA]</scope>
    <source>
        <strain evidence="1 2">B4121</strain>
    </source>
</reference>
<sequence length="55" mass="6103">MLKKPSQAFSPLISAPLSLVLIVSKRSYAVLSYKGQLFKNNVILLKSPYHANART</sequence>
<name>A0A7Z0WYZ1_9BACI</name>
<dbReference type="AlphaFoldDB" id="A0A7Z0WYZ1"/>
<proteinExistence type="predicted"/>